<reference evidence="1" key="1">
    <citation type="submission" date="2021-08" db="EMBL/GenBank/DDBJ databases">
        <title>Novel anaerobic bacterium isolated from sea squirt in East Sea, Republic of Korea.</title>
        <authorList>
            <person name="Nguyen T.H."/>
            <person name="Li Z."/>
            <person name="Lee Y.-J."/>
            <person name="Ko J."/>
            <person name="Kim S.-G."/>
        </authorList>
    </citation>
    <scope>NUCLEOTIDE SEQUENCE</scope>
    <source>
        <strain evidence="1">KCTC 25031</strain>
    </source>
</reference>
<dbReference type="EMBL" id="CP081303">
    <property type="protein sequence ID" value="QZE15153.1"/>
    <property type="molecule type" value="Genomic_DNA"/>
</dbReference>
<proteinExistence type="predicted"/>
<gene>
    <name evidence="1" type="ORF">K4L44_04795</name>
</gene>
<evidence type="ECO:0000313" key="1">
    <source>
        <dbReference type="EMBL" id="QZE15153.1"/>
    </source>
</evidence>
<name>A0AC61NHJ8_9BACT</name>
<evidence type="ECO:0000313" key="2">
    <source>
        <dbReference type="Proteomes" id="UP000826212"/>
    </source>
</evidence>
<keyword evidence="2" id="KW-1185">Reference proteome</keyword>
<sequence>MLLVFKDDTKNIYESMSSKKWGDLYPNIQNINSIPVIFGLTQKIILLVVSLYVGNALALDKVTKISIFYTILFYIFASDPIAPLRFRLKYFSYLFLSFLSLSITRTYIPNTAFFNSTLIFIIIIISIGISKSFTFKNRFHYAVIIGFTFLSRFEIIDHTPSLIFGTSIGYVLYIFTTTLFFIFSWGSNHLKKIPSTDVGYQCSNPKYKECLSIKDICSNTKHLWNRLSIFRFWIALTISFIVMEFYDIYYACWIPITVVVLFNPAPEIHKYLPKTIHRFVGTIIGVILFNFAHHLPYSHMMVDLLMAVSFIMIILYLSSDYFIAIIFMTIIVIGSITLRQPNQVEMIEYERILYTFYAIGITYTVNLCVYIILRIRNKVWQSNHRKEN</sequence>
<dbReference type="Proteomes" id="UP000826212">
    <property type="component" value="Chromosome"/>
</dbReference>
<organism evidence="1 2">
    <name type="scientific">Halosquirtibacter laminarini</name>
    <dbReference type="NCBI Taxonomy" id="3374600"/>
    <lineage>
        <taxon>Bacteria</taxon>
        <taxon>Pseudomonadati</taxon>
        <taxon>Bacteroidota</taxon>
        <taxon>Bacteroidia</taxon>
        <taxon>Marinilabiliales</taxon>
        <taxon>Prolixibacteraceae</taxon>
        <taxon>Halosquirtibacter</taxon>
    </lineage>
</organism>
<protein>
    <submittedName>
        <fullName evidence="1">FUSC family protein</fullName>
    </submittedName>
</protein>
<accession>A0AC61NHJ8</accession>